<name>A0A916Q4J4_9FIRM</name>
<dbReference type="EMBL" id="BLYI01000009">
    <property type="protein sequence ID" value="GFO84182.1"/>
    <property type="molecule type" value="Genomic_DNA"/>
</dbReference>
<accession>A0A916Q4J4</accession>
<dbReference type="Proteomes" id="UP000613208">
    <property type="component" value="Unassembled WGS sequence"/>
</dbReference>
<evidence type="ECO:0000313" key="2">
    <source>
        <dbReference type="Proteomes" id="UP000613208"/>
    </source>
</evidence>
<organism evidence="1 2">
    <name type="scientific">Anaerostipes butyraticus</name>
    <dbReference type="NCBI Taxonomy" id="645466"/>
    <lineage>
        <taxon>Bacteria</taxon>
        <taxon>Bacillati</taxon>
        <taxon>Bacillota</taxon>
        <taxon>Clostridia</taxon>
        <taxon>Lachnospirales</taxon>
        <taxon>Lachnospiraceae</taxon>
        <taxon>Anaerostipes</taxon>
    </lineage>
</organism>
<protein>
    <submittedName>
        <fullName evidence="1">Uncharacterized protein</fullName>
    </submittedName>
</protein>
<dbReference type="RefSeq" id="WP_201309918.1">
    <property type="nucleotide sequence ID" value="NZ_BLYI01000009.1"/>
</dbReference>
<dbReference type="AlphaFoldDB" id="A0A916Q4J4"/>
<evidence type="ECO:0000313" key="1">
    <source>
        <dbReference type="EMBL" id="GFO84182.1"/>
    </source>
</evidence>
<gene>
    <name evidence="1" type="ORF">ANBU17_05290</name>
</gene>
<sequence length="75" mass="9102">MKKMEDIIQNLKDAGCSERQMKDICRMYEAGRIQDVIRSLRCYRCHLMDQLHESQSKVDCLDFLVYQMEKERKIR</sequence>
<keyword evidence="2" id="KW-1185">Reference proteome</keyword>
<reference evidence="1" key="1">
    <citation type="submission" date="2020-06" db="EMBL/GenBank/DDBJ databases">
        <title>Characterization of fructooligosaccharide metabolism and fructooligosaccharide-degrading enzymes in human commensal butyrate producers.</title>
        <authorList>
            <person name="Tanno H."/>
            <person name="Fujii T."/>
            <person name="Hirano K."/>
            <person name="Maeno S."/>
            <person name="Tonozuka T."/>
            <person name="Sakamoto M."/>
            <person name="Ohkuma M."/>
            <person name="Tochio T."/>
            <person name="Endo A."/>
        </authorList>
    </citation>
    <scope>NUCLEOTIDE SEQUENCE</scope>
    <source>
        <strain evidence="1">JCM 17466</strain>
    </source>
</reference>
<proteinExistence type="predicted"/>
<comment type="caution">
    <text evidence="1">The sequence shown here is derived from an EMBL/GenBank/DDBJ whole genome shotgun (WGS) entry which is preliminary data.</text>
</comment>